<proteinExistence type="inferred from homology"/>
<dbReference type="CDD" id="cd07363">
    <property type="entry name" value="45_DOPA_Dioxygenase"/>
    <property type="match status" value="1"/>
</dbReference>
<dbReference type="PANTHER" id="PTHR30096">
    <property type="entry name" value="4,5-DOPA DIOXYGENASE EXTRADIOL-LIKE PROTEIN"/>
    <property type="match status" value="1"/>
</dbReference>
<sequence length="276" mass="30102">MQRASPHSPDSPAQPVLFIPHGAGPCFFMEWNPPGIWDGMADFLKGIADTLPSRPRAILMVSGHWLADDFRITAGERPELIYDYHGFPDHTYRLDYPAPGSPLLAERVETLLSAAGLASQRDPARGFDHGMFIPLKLMFPEAAIPVVQLSLRHDLDPAAHLAAGEALEALRHEGVLIVGSGMSFHNMRGYGDPAFTAPSEAFDAWLTEAVEAAPAQRQAALRDWARAPHAHQCHPPGQEEHLIPLMVAAGAAGQGRGRKVYSQQVLETRLSAFRFG</sequence>
<protein>
    <submittedName>
        <fullName evidence="7">Aromatic ring-opening dioxygenase catalytic subunit (LigB family)</fullName>
    </submittedName>
</protein>
<dbReference type="Proteomes" id="UP000553442">
    <property type="component" value="Unassembled WGS sequence"/>
</dbReference>
<gene>
    <name evidence="7" type="ORF">BDK63_002204</name>
</gene>
<evidence type="ECO:0000313" key="7">
    <source>
        <dbReference type="EMBL" id="MBB3331321.1"/>
    </source>
</evidence>
<evidence type="ECO:0000256" key="2">
    <source>
        <dbReference type="ARBA" id="ARBA00007581"/>
    </source>
</evidence>
<evidence type="ECO:0000256" key="1">
    <source>
        <dbReference type="ARBA" id="ARBA00001947"/>
    </source>
</evidence>
<keyword evidence="3" id="KW-0479">Metal-binding</keyword>
<dbReference type="GO" id="GO:0016702">
    <property type="term" value="F:oxidoreductase activity, acting on single donors with incorporation of molecular oxygen, incorporation of two atoms of oxygen"/>
    <property type="evidence" value="ECO:0007669"/>
    <property type="project" value="UniProtKB-ARBA"/>
</dbReference>
<evidence type="ECO:0000256" key="5">
    <source>
        <dbReference type="ARBA" id="ARBA00023002"/>
    </source>
</evidence>
<evidence type="ECO:0000256" key="3">
    <source>
        <dbReference type="ARBA" id="ARBA00022723"/>
    </source>
</evidence>
<feature type="domain" description="Extradiol ring-cleavage dioxygenase class III enzyme subunit B" evidence="6">
    <location>
        <begin position="32"/>
        <end position="256"/>
    </location>
</feature>
<keyword evidence="4" id="KW-0862">Zinc</keyword>
<organism evidence="7 8">
    <name type="scientific">Halomonas campaniensis</name>
    <dbReference type="NCBI Taxonomy" id="213554"/>
    <lineage>
        <taxon>Bacteria</taxon>
        <taxon>Pseudomonadati</taxon>
        <taxon>Pseudomonadota</taxon>
        <taxon>Gammaproteobacteria</taxon>
        <taxon>Oceanospirillales</taxon>
        <taxon>Halomonadaceae</taxon>
        <taxon>Halomonas</taxon>
    </lineage>
</organism>
<dbReference type="GO" id="GO:0008270">
    <property type="term" value="F:zinc ion binding"/>
    <property type="evidence" value="ECO:0007669"/>
    <property type="project" value="InterPro"/>
</dbReference>
<evidence type="ECO:0000256" key="4">
    <source>
        <dbReference type="ARBA" id="ARBA00022833"/>
    </source>
</evidence>
<dbReference type="PIRSF" id="PIRSF006157">
    <property type="entry name" value="Doxgns_DODA"/>
    <property type="match status" value="1"/>
</dbReference>
<dbReference type="AlphaFoldDB" id="A0A7W5K3K7"/>
<comment type="caution">
    <text evidence="7">The sequence shown here is derived from an EMBL/GenBank/DDBJ whole genome shotgun (WGS) entry which is preliminary data.</text>
</comment>
<dbReference type="PANTHER" id="PTHR30096:SF0">
    <property type="entry name" value="4,5-DOPA DIOXYGENASE EXTRADIOL-LIKE PROTEIN"/>
    <property type="match status" value="1"/>
</dbReference>
<evidence type="ECO:0000259" key="6">
    <source>
        <dbReference type="Pfam" id="PF02900"/>
    </source>
</evidence>
<keyword evidence="7" id="KW-0223">Dioxygenase</keyword>
<accession>A0A7W5K3K7</accession>
<dbReference type="EMBL" id="JACHZF010000014">
    <property type="protein sequence ID" value="MBB3331321.1"/>
    <property type="molecule type" value="Genomic_DNA"/>
</dbReference>
<dbReference type="InterPro" id="IPR004183">
    <property type="entry name" value="Xdiol_dOase_suB"/>
</dbReference>
<dbReference type="SUPFAM" id="SSF53213">
    <property type="entry name" value="LigB-like"/>
    <property type="match status" value="1"/>
</dbReference>
<keyword evidence="8" id="KW-1185">Reference proteome</keyword>
<comment type="cofactor">
    <cofactor evidence="1">
        <name>Zn(2+)</name>
        <dbReference type="ChEBI" id="CHEBI:29105"/>
    </cofactor>
</comment>
<dbReference type="InterPro" id="IPR014436">
    <property type="entry name" value="Extradiol_dOase_DODA"/>
</dbReference>
<keyword evidence="5" id="KW-0560">Oxidoreductase</keyword>
<evidence type="ECO:0000313" key="8">
    <source>
        <dbReference type="Proteomes" id="UP000553442"/>
    </source>
</evidence>
<name>A0A7W5K3K7_9GAMM</name>
<reference evidence="7 8" key="1">
    <citation type="submission" date="2020-08" db="EMBL/GenBank/DDBJ databases">
        <title>Genomic Encyclopedia of Archaeal and Bacterial Type Strains, Phase II (KMG-II): from individual species to whole genera.</title>
        <authorList>
            <person name="Goeker M."/>
        </authorList>
    </citation>
    <scope>NUCLEOTIDE SEQUENCE [LARGE SCALE GENOMIC DNA]</scope>
    <source>
        <strain evidence="7 8">5AG</strain>
    </source>
</reference>
<dbReference type="GO" id="GO:0008198">
    <property type="term" value="F:ferrous iron binding"/>
    <property type="evidence" value="ECO:0007669"/>
    <property type="project" value="InterPro"/>
</dbReference>
<comment type="similarity">
    <text evidence="2">Belongs to the DODA-type extradiol aromatic ring-opening dioxygenase family.</text>
</comment>
<dbReference type="Pfam" id="PF02900">
    <property type="entry name" value="LigB"/>
    <property type="match status" value="1"/>
</dbReference>
<dbReference type="RefSeq" id="WP_183331835.1">
    <property type="nucleotide sequence ID" value="NZ_JACHZF010000014.1"/>
</dbReference>
<dbReference type="Gene3D" id="3.40.830.10">
    <property type="entry name" value="LigB-like"/>
    <property type="match status" value="1"/>
</dbReference>